<reference evidence="2" key="1">
    <citation type="journal article" date="2023" name="Nat. Plants">
        <title>Single-cell RNA sequencing provides a high-resolution roadmap for understanding the multicellular compartmentation of specialized metabolism.</title>
        <authorList>
            <person name="Sun S."/>
            <person name="Shen X."/>
            <person name="Li Y."/>
            <person name="Li Y."/>
            <person name="Wang S."/>
            <person name="Li R."/>
            <person name="Zhang H."/>
            <person name="Shen G."/>
            <person name="Guo B."/>
            <person name="Wei J."/>
            <person name="Xu J."/>
            <person name="St-Pierre B."/>
            <person name="Chen S."/>
            <person name="Sun C."/>
        </authorList>
    </citation>
    <scope>NUCLEOTIDE SEQUENCE [LARGE SCALE GENOMIC DNA]</scope>
</reference>
<gene>
    <name evidence="1" type="ORF">M9H77_28231</name>
</gene>
<organism evidence="1 2">
    <name type="scientific">Catharanthus roseus</name>
    <name type="common">Madagascar periwinkle</name>
    <name type="synonym">Vinca rosea</name>
    <dbReference type="NCBI Taxonomy" id="4058"/>
    <lineage>
        <taxon>Eukaryota</taxon>
        <taxon>Viridiplantae</taxon>
        <taxon>Streptophyta</taxon>
        <taxon>Embryophyta</taxon>
        <taxon>Tracheophyta</taxon>
        <taxon>Spermatophyta</taxon>
        <taxon>Magnoliopsida</taxon>
        <taxon>eudicotyledons</taxon>
        <taxon>Gunneridae</taxon>
        <taxon>Pentapetalae</taxon>
        <taxon>asterids</taxon>
        <taxon>lamiids</taxon>
        <taxon>Gentianales</taxon>
        <taxon>Apocynaceae</taxon>
        <taxon>Rauvolfioideae</taxon>
        <taxon>Vinceae</taxon>
        <taxon>Catharanthinae</taxon>
        <taxon>Catharanthus</taxon>
    </lineage>
</organism>
<keyword evidence="2" id="KW-1185">Reference proteome</keyword>
<protein>
    <submittedName>
        <fullName evidence="1">Uncharacterized protein</fullName>
    </submittedName>
</protein>
<comment type="caution">
    <text evidence="1">The sequence shown here is derived from an EMBL/GenBank/DDBJ whole genome shotgun (WGS) entry which is preliminary data.</text>
</comment>
<evidence type="ECO:0000313" key="1">
    <source>
        <dbReference type="EMBL" id="KAI5659438.1"/>
    </source>
</evidence>
<dbReference type="EMBL" id="CM044706">
    <property type="protein sequence ID" value="KAI5659438.1"/>
    <property type="molecule type" value="Genomic_DNA"/>
</dbReference>
<sequence>MGCFFFSYRSSTSSSSTIAKKTIRIVHINGEIYFLLPFSVFQSILSSEDFVPIAKKLVSIANRKSWKITEDDHGGKSPNNAKEETAGIGLAGGLMRKSTKSRSWKPFLATIRERSFNRRSESDLQEKS</sequence>
<evidence type="ECO:0000313" key="2">
    <source>
        <dbReference type="Proteomes" id="UP001060085"/>
    </source>
</evidence>
<proteinExistence type="predicted"/>
<name>A0ACC0AJ14_CATRO</name>
<dbReference type="Proteomes" id="UP001060085">
    <property type="component" value="Linkage Group LG06"/>
</dbReference>
<accession>A0ACC0AJ14</accession>